<sequence>MCVLAHLKRRRKDGYKLMQKYKDETPPARQLRTLPRTMTMAIPVARSYITMHTNAIPTDNSFGNSAVGAGAG</sequence>
<organism evidence="1 2">
    <name type="scientific">Akanthomyces muscarius</name>
    <name type="common">Entomopathogenic fungus</name>
    <name type="synonym">Lecanicillium muscarium</name>
    <dbReference type="NCBI Taxonomy" id="2231603"/>
    <lineage>
        <taxon>Eukaryota</taxon>
        <taxon>Fungi</taxon>
        <taxon>Dikarya</taxon>
        <taxon>Ascomycota</taxon>
        <taxon>Pezizomycotina</taxon>
        <taxon>Sordariomycetes</taxon>
        <taxon>Hypocreomycetidae</taxon>
        <taxon>Hypocreales</taxon>
        <taxon>Cordycipitaceae</taxon>
        <taxon>Akanthomyces</taxon>
    </lineage>
</organism>
<proteinExistence type="predicted"/>
<dbReference type="EMBL" id="JAJHUN010000008">
    <property type="protein sequence ID" value="KAJ4152786.1"/>
    <property type="molecule type" value="Genomic_DNA"/>
</dbReference>
<evidence type="ECO:0000313" key="2">
    <source>
        <dbReference type="Proteomes" id="UP001144673"/>
    </source>
</evidence>
<accession>A0A9W8UM46</accession>
<name>A0A9W8UM46_AKAMU</name>
<keyword evidence="2" id="KW-1185">Reference proteome</keyword>
<reference evidence="1" key="1">
    <citation type="journal article" date="2023" name="Access Microbiol">
        <title>De-novo genome assembly for Akanthomyces muscarius, a biocontrol agent of insect agricultural pests.</title>
        <authorList>
            <person name="Erdos Z."/>
            <person name="Studholme D.J."/>
            <person name="Raymond B."/>
            <person name="Sharma M."/>
        </authorList>
    </citation>
    <scope>NUCLEOTIDE SEQUENCE</scope>
    <source>
        <strain evidence="1">Ve6</strain>
    </source>
</reference>
<dbReference type="AlphaFoldDB" id="A0A9W8UM46"/>
<dbReference type="Proteomes" id="UP001144673">
    <property type="component" value="Chromosome 5"/>
</dbReference>
<comment type="caution">
    <text evidence="1">The sequence shown here is derived from an EMBL/GenBank/DDBJ whole genome shotgun (WGS) entry which is preliminary data.</text>
</comment>
<gene>
    <name evidence="1" type="ORF">LMH87_009306</name>
</gene>
<dbReference type="KEGG" id="amus:LMH87_009306"/>
<protein>
    <submittedName>
        <fullName evidence="1">Uncharacterized protein</fullName>
    </submittedName>
</protein>
<dbReference type="RefSeq" id="XP_056053444.1">
    <property type="nucleotide sequence ID" value="XM_056196279.1"/>
</dbReference>
<evidence type="ECO:0000313" key="1">
    <source>
        <dbReference type="EMBL" id="KAJ4152786.1"/>
    </source>
</evidence>
<dbReference type="GeneID" id="80896465"/>